<dbReference type="PANTHER" id="PTHR30032">
    <property type="entry name" value="N-ACETYLMURAMOYL-L-ALANINE AMIDASE-RELATED"/>
    <property type="match status" value="1"/>
</dbReference>
<dbReference type="NCBIfam" id="TIGR02669">
    <property type="entry name" value="SpoIID_LytB"/>
    <property type="match status" value="1"/>
</dbReference>
<proteinExistence type="predicted"/>
<dbReference type="GO" id="GO:0030288">
    <property type="term" value="C:outer membrane-bounded periplasmic space"/>
    <property type="evidence" value="ECO:0007669"/>
    <property type="project" value="TreeGrafter"/>
</dbReference>
<sequence length="329" mass="36563">MNQAAMSKKPILLLFALTIVLMMVLPAGLIRLMSHGQPTKTVPSIHANEPSINVYLKETKQIVKMPLEEYVKGVVAAEMPVTFPLEALKAQAIAARTNAVKKIESHTLTPEGANVTDDYRQIQAYSTDEQLKQRWGMLSYEVNMSKIMQAVNETRGKILTYQQQPIEALFFSTSNGKTENAQDYFGRALPYLRTVDSPWDKQAKHATDTKTIPLKDMSKLLGINAVAASAGNGQWLQVLETSQTNRIKKIKVANQVMTGPDFREKLGLYSTDFSWKIDGDSIIFTTHGYGHGVGLSQYGAEGMAKEGKRAEDILAYYYQGTSIANYQSK</sequence>
<dbReference type="Pfam" id="PF08486">
    <property type="entry name" value="SpoIID"/>
    <property type="match status" value="1"/>
</dbReference>
<dbReference type="KEGG" id="eff:skT53_27260"/>
<accession>A0A7I8DIS2</accession>
<dbReference type="InterPro" id="IPR051922">
    <property type="entry name" value="Bact_Sporulation_Assoc"/>
</dbReference>
<dbReference type="RefSeq" id="WP_200758057.1">
    <property type="nucleotide sequence ID" value="NZ_AP023366.1"/>
</dbReference>
<dbReference type="GO" id="GO:0030435">
    <property type="term" value="P:sporulation resulting in formation of a cellular spore"/>
    <property type="evidence" value="ECO:0007669"/>
    <property type="project" value="InterPro"/>
</dbReference>
<organism evidence="2 3">
    <name type="scientific">Effusibacillus dendaii</name>
    <dbReference type="NCBI Taxonomy" id="2743772"/>
    <lineage>
        <taxon>Bacteria</taxon>
        <taxon>Bacillati</taxon>
        <taxon>Bacillota</taxon>
        <taxon>Bacilli</taxon>
        <taxon>Bacillales</taxon>
        <taxon>Alicyclobacillaceae</taxon>
        <taxon>Effusibacillus</taxon>
    </lineage>
</organism>
<dbReference type="PANTHER" id="PTHR30032:SF4">
    <property type="entry name" value="AMIDASE ENHANCER"/>
    <property type="match status" value="1"/>
</dbReference>
<dbReference type="InterPro" id="IPR013693">
    <property type="entry name" value="SpoIID/LytB_N"/>
</dbReference>
<name>A0A7I8DIS2_9BACL</name>
<dbReference type="EMBL" id="AP023366">
    <property type="protein sequence ID" value="BCJ87741.1"/>
    <property type="molecule type" value="Genomic_DNA"/>
</dbReference>
<dbReference type="InterPro" id="IPR014225">
    <property type="entry name" value="Spore_II_D_firmicutes"/>
</dbReference>
<dbReference type="Proteomes" id="UP000593802">
    <property type="component" value="Chromosome"/>
</dbReference>
<gene>
    <name evidence="2" type="ORF">skT53_27260</name>
</gene>
<dbReference type="InterPro" id="IPR013486">
    <property type="entry name" value="SpoIID/LytB"/>
</dbReference>
<dbReference type="AlphaFoldDB" id="A0A7I8DIS2"/>
<evidence type="ECO:0000259" key="1">
    <source>
        <dbReference type="Pfam" id="PF08486"/>
    </source>
</evidence>
<reference evidence="2 3" key="1">
    <citation type="submission" date="2020-08" db="EMBL/GenBank/DDBJ databases">
        <title>Complete Genome Sequence of Effusibacillus dendaii Strain skT53, Isolated from Farmland soil.</title>
        <authorList>
            <person name="Konishi T."/>
            <person name="Kawasaki H."/>
        </authorList>
    </citation>
    <scope>NUCLEOTIDE SEQUENCE [LARGE SCALE GENOMIC DNA]</scope>
    <source>
        <strain evidence="3">skT53</strain>
    </source>
</reference>
<dbReference type="NCBIfam" id="TIGR02870">
    <property type="entry name" value="spore_II_D"/>
    <property type="match status" value="1"/>
</dbReference>
<feature type="domain" description="Sporulation stage II protein D amidase enhancer LytB N-terminal" evidence="1">
    <location>
        <begin position="57"/>
        <end position="161"/>
    </location>
</feature>
<keyword evidence="3" id="KW-1185">Reference proteome</keyword>
<protein>
    <submittedName>
        <fullName evidence="2">Stage II sporulation protein D</fullName>
    </submittedName>
</protein>
<evidence type="ECO:0000313" key="3">
    <source>
        <dbReference type="Proteomes" id="UP000593802"/>
    </source>
</evidence>
<evidence type="ECO:0000313" key="2">
    <source>
        <dbReference type="EMBL" id="BCJ87741.1"/>
    </source>
</evidence>